<dbReference type="CDD" id="cd00317">
    <property type="entry name" value="cyclophilin"/>
    <property type="match status" value="1"/>
</dbReference>
<evidence type="ECO:0000256" key="3">
    <source>
        <dbReference type="ARBA" id="ARBA00023110"/>
    </source>
</evidence>
<evidence type="ECO:0000256" key="5">
    <source>
        <dbReference type="RuleBase" id="RU363019"/>
    </source>
</evidence>
<dbReference type="PRINTS" id="PR00153">
    <property type="entry name" value="CSAPPISMRASE"/>
</dbReference>
<evidence type="ECO:0000259" key="6">
    <source>
        <dbReference type="PROSITE" id="PS50072"/>
    </source>
</evidence>
<dbReference type="InterPro" id="IPR020892">
    <property type="entry name" value="Cyclophilin-type_PPIase_CS"/>
</dbReference>
<sequence length="247" mass="26927">MIKKHIFGTAVLFSTLFVIAGCNSNNHTASSSSSLATTTETSEKIDVNKLDLPQLDPAVKDNEDLVELQTDKGNIKIKLFPEIAPKAVENFITHAKKGYYNGLTFHRVINDFMIQGGDPKGDGTGGESIWGEGFGAEPSNQLYHIRGALAMAQSQQPNSIGSQFYIVQNKDDMSDGLLKEWIPNKIIEAYKKGGYPSLDGSYTVFGQVTEGMDVVDKIAAVKTDGNDKPETPVKIKTIKVLQEAKTK</sequence>
<accession>A0A679IC25</accession>
<dbReference type="InterPro" id="IPR002130">
    <property type="entry name" value="Cyclophilin-type_PPIase_dom"/>
</dbReference>
<evidence type="ECO:0000256" key="2">
    <source>
        <dbReference type="ARBA" id="ARBA00002388"/>
    </source>
</evidence>
<dbReference type="PROSITE" id="PS00170">
    <property type="entry name" value="CSA_PPIASE_1"/>
    <property type="match status" value="1"/>
</dbReference>
<dbReference type="EMBL" id="AP022822">
    <property type="protein sequence ID" value="BCA85850.1"/>
    <property type="molecule type" value="Genomic_DNA"/>
</dbReference>
<feature type="chain" id="PRO_5039753533" description="Peptidyl-prolyl cis-trans isomerase" evidence="5">
    <location>
        <begin position="21"/>
        <end position="247"/>
    </location>
</feature>
<feature type="domain" description="PPIase cyclophilin-type" evidence="6">
    <location>
        <begin position="62"/>
        <end position="240"/>
    </location>
</feature>
<dbReference type="RefSeq" id="WP_173103081.1">
    <property type="nucleotide sequence ID" value="NZ_AP022822.1"/>
</dbReference>
<keyword evidence="4 5" id="KW-0413">Isomerase</keyword>
<comment type="catalytic activity">
    <reaction evidence="1 5">
        <text>[protein]-peptidylproline (omega=180) = [protein]-peptidylproline (omega=0)</text>
        <dbReference type="Rhea" id="RHEA:16237"/>
        <dbReference type="Rhea" id="RHEA-COMP:10747"/>
        <dbReference type="Rhea" id="RHEA-COMP:10748"/>
        <dbReference type="ChEBI" id="CHEBI:83833"/>
        <dbReference type="ChEBI" id="CHEBI:83834"/>
        <dbReference type="EC" id="5.2.1.8"/>
    </reaction>
</comment>
<gene>
    <name evidence="7" type="primary">ppiB</name>
    <name evidence="7" type="ORF">EsVE80_13730</name>
</gene>
<evidence type="ECO:0000313" key="7">
    <source>
        <dbReference type="EMBL" id="BCA85850.1"/>
    </source>
</evidence>
<dbReference type="Pfam" id="PF00160">
    <property type="entry name" value="Pro_isomerase"/>
    <property type="match status" value="1"/>
</dbReference>
<dbReference type="PROSITE" id="PS50072">
    <property type="entry name" value="CSA_PPIASE_2"/>
    <property type="match status" value="1"/>
</dbReference>
<comment type="similarity">
    <text evidence="5">Belongs to the cyclophilin-type PPIase family.</text>
</comment>
<dbReference type="GO" id="GO:0006457">
    <property type="term" value="P:protein folding"/>
    <property type="evidence" value="ECO:0007669"/>
    <property type="project" value="InterPro"/>
</dbReference>
<dbReference type="SUPFAM" id="SSF50891">
    <property type="entry name" value="Cyclophilin-like"/>
    <property type="match status" value="1"/>
</dbReference>
<keyword evidence="5" id="KW-0732">Signal</keyword>
<dbReference type="GO" id="GO:0003755">
    <property type="term" value="F:peptidyl-prolyl cis-trans isomerase activity"/>
    <property type="evidence" value="ECO:0007669"/>
    <property type="project" value="UniProtKB-UniRule"/>
</dbReference>
<evidence type="ECO:0000256" key="1">
    <source>
        <dbReference type="ARBA" id="ARBA00000971"/>
    </source>
</evidence>
<dbReference type="AlphaFoldDB" id="A0A679IC25"/>
<evidence type="ECO:0000256" key="4">
    <source>
        <dbReference type="ARBA" id="ARBA00023235"/>
    </source>
</evidence>
<dbReference type="PANTHER" id="PTHR45625:SF4">
    <property type="entry name" value="PEPTIDYLPROLYL ISOMERASE DOMAIN AND WD REPEAT-CONTAINING PROTEIN 1"/>
    <property type="match status" value="1"/>
</dbReference>
<keyword evidence="3 5" id="KW-0697">Rotamase</keyword>
<protein>
    <recommendedName>
        <fullName evidence="5">Peptidyl-prolyl cis-trans isomerase</fullName>
        <shortName evidence="5">PPIase</shortName>
        <ecNumber evidence="5">5.2.1.8</ecNumber>
    </recommendedName>
</protein>
<dbReference type="KEGG" id="esg:EsVE80_13730"/>
<dbReference type="PROSITE" id="PS51257">
    <property type="entry name" value="PROKAR_LIPOPROTEIN"/>
    <property type="match status" value="1"/>
</dbReference>
<reference evidence="7 8" key="1">
    <citation type="submission" date="2020-02" db="EMBL/GenBank/DDBJ databases">
        <title>Characterization of vanA genotype vancomycin-resistant Enterococcus saigonensis VE80.</title>
        <authorList>
            <person name="Harada T."/>
            <person name="Motooka D."/>
            <person name="Nakamura S."/>
            <person name="Yamamoto Y."/>
            <person name="Kawahara R."/>
            <person name="Kawatsu K."/>
        </authorList>
    </citation>
    <scope>NUCLEOTIDE SEQUENCE [LARGE SCALE GENOMIC DNA]</scope>
    <source>
        <strain evidence="7 8">VE80</strain>
    </source>
</reference>
<keyword evidence="8" id="KW-1185">Reference proteome</keyword>
<name>A0A679IC25_9ENTE</name>
<organism evidence="7 8">
    <name type="scientific">Enterococcus saigonensis</name>
    <dbReference type="NCBI Taxonomy" id="1805431"/>
    <lineage>
        <taxon>Bacteria</taxon>
        <taxon>Bacillati</taxon>
        <taxon>Bacillota</taxon>
        <taxon>Bacilli</taxon>
        <taxon>Lactobacillales</taxon>
        <taxon>Enterococcaceae</taxon>
        <taxon>Enterococcus</taxon>
    </lineage>
</organism>
<dbReference type="Gene3D" id="2.40.100.10">
    <property type="entry name" value="Cyclophilin-like"/>
    <property type="match status" value="1"/>
</dbReference>
<proteinExistence type="inferred from homology"/>
<dbReference type="PANTHER" id="PTHR45625">
    <property type="entry name" value="PEPTIDYL-PROLYL CIS-TRANS ISOMERASE-RELATED"/>
    <property type="match status" value="1"/>
</dbReference>
<evidence type="ECO:0000313" key="8">
    <source>
        <dbReference type="Proteomes" id="UP000502998"/>
    </source>
</evidence>
<feature type="signal peptide" evidence="5">
    <location>
        <begin position="1"/>
        <end position="20"/>
    </location>
</feature>
<comment type="function">
    <text evidence="2 5">PPIases accelerate the folding of proteins. It catalyzes the cis-trans isomerization of proline imidic peptide bonds in oligopeptides.</text>
</comment>
<dbReference type="InterPro" id="IPR029000">
    <property type="entry name" value="Cyclophilin-like_dom_sf"/>
</dbReference>
<dbReference type="Proteomes" id="UP000502998">
    <property type="component" value="Chromosome"/>
</dbReference>
<dbReference type="InterPro" id="IPR044666">
    <property type="entry name" value="Cyclophilin_A-like"/>
</dbReference>
<dbReference type="EC" id="5.2.1.8" evidence="5"/>